<organism evidence="1">
    <name type="scientific">Podoviridae sp. ctlMy11</name>
    <dbReference type="NCBI Taxonomy" id="2827746"/>
    <lineage>
        <taxon>Viruses</taxon>
        <taxon>Duplodnaviria</taxon>
        <taxon>Heunggongvirae</taxon>
        <taxon>Uroviricota</taxon>
        <taxon>Caudoviricetes</taxon>
    </lineage>
</organism>
<evidence type="ECO:0000313" key="1">
    <source>
        <dbReference type="EMBL" id="DAF60950.1"/>
    </source>
</evidence>
<reference evidence="1" key="1">
    <citation type="journal article" date="2021" name="Proc. Natl. Acad. Sci. U.S.A.">
        <title>A Catalog of Tens of Thousands of Viruses from Human Metagenomes Reveals Hidden Associations with Chronic Diseases.</title>
        <authorList>
            <person name="Tisza M.J."/>
            <person name="Buck C.B."/>
        </authorList>
    </citation>
    <scope>NUCLEOTIDE SEQUENCE</scope>
    <source>
        <strain evidence="1">CtlMy11</strain>
    </source>
</reference>
<protein>
    <submittedName>
        <fullName evidence="1">Tail tubular protein</fullName>
    </submittedName>
</protein>
<proteinExistence type="predicted"/>
<dbReference type="EMBL" id="BK032800">
    <property type="protein sequence ID" value="DAF60950.1"/>
    <property type="molecule type" value="Genomic_DNA"/>
</dbReference>
<sequence length="204" mass="23253">MANQIEICNAALSQLGADSNITSIDPPDGSQYSEQCAAYYPMALRYLLEQFNWSFAQSRYKPPQYVELDRTMYPWSYGYSLPSDCMCVVGLHCTGGQPWQTTLPYEIEYRESENTIFLLTDVKDAVIVYTRYVNNPQMFPGYFTEALVMRLAAYLAGALVKNQTADKYLKYAEDALSKAKTRDAKKSAHQHPKYLAAQLRARFV</sequence>
<name>A0A8S5TCG4_9CAUD</name>
<accession>A0A8S5TCG4</accession>